<keyword evidence="12" id="KW-0175">Coiled coil</keyword>
<evidence type="ECO:0000256" key="4">
    <source>
        <dbReference type="ARBA" id="ARBA00022771"/>
    </source>
</evidence>
<dbReference type="GO" id="GO:0000978">
    <property type="term" value="F:RNA polymerase II cis-regulatory region sequence-specific DNA binding"/>
    <property type="evidence" value="ECO:0007669"/>
    <property type="project" value="TreeGrafter"/>
</dbReference>
<dbReference type="InterPro" id="IPR012934">
    <property type="entry name" value="Znf_AD"/>
</dbReference>
<evidence type="ECO:0000256" key="10">
    <source>
        <dbReference type="PROSITE-ProRule" id="PRU00042"/>
    </source>
</evidence>
<feature type="binding site" evidence="11">
    <location>
        <position position="51"/>
    </location>
    <ligand>
        <name>Zn(2+)</name>
        <dbReference type="ChEBI" id="CHEBI:29105"/>
    </ligand>
</feature>
<dbReference type="EnsemblMetazoa" id="XM_038018033.1">
    <property type="protein sequence ID" value="XP_037873961.1"/>
    <property type="gene ID" value="LOC101742046"/>
</dbReference>
<dbReference type="Gene3D" id="3.40.1800.20">
    <property type="match status" value="1"/>
</dbReference>
<evidence type="ECO:0000313" key="16">
    <source>
        <dbReference type="Proteomes" id="UP000005204"/>
    </source>
</evidence>
<keyword evidence="9" id="KW-0539">Nucleus</keyword>
<dbReference type="InterPro" id="IPR050752">
    <property type="entry name" value="C2H2-ZF_domain"/>
</dbReference>
<keyword evidence="6" id="KW-0805">Transcription regulation</keyword>
<dbReference type="SMART" id="SM00868">
    <property type="entry name" value="zf-AD"/>
    <property type="match status" value="1"/>
</dbReference>
<dbReference type="Pfam" id="PF00096">
    <property type="entry name" value="zf-C2H2"/>
    <property type="match status" value="3"/>
</dbReference>
<dbReference type="FunFam" id="3.30.160.60:FF:002343">
    <property type="entry name" value="Zinc finger protein 33A"/>
    <property type="match status" value="1"/>
</dbReference>
<keyword evidence="16" id="KW-1185">Reference proteome</keyword>
<accession>A0A8R2R112</accession>
<dbReference type="GeneID" id="101742046"/>
<keyword evidence="4 10" id="KW-0863">Zinc-finger</keyword>
<comment type="subcellular location">
    <subcellularLocation>
        <location evidence="1">Nucleus</location>
    </subcellularLocation>
</comment>
<dbReference type="GO" id="GO:0008270">
    <property type="term" value="F:zinc ion binding"/>
    <property type="evidence" value="ECO:0007669"/>
    <property type="project" value="UniProtKB-UniRule"/>
</dbReference>
<dbReference type="PROSITE" id="PS50157">
    <property type="entry name" value="ZINC_FINGER_C2H2_2"/>
    <property type="match status" value="8"/>
</dbReference>
<feature type="domain" description="ZAD" evidence="14">
    <location>
        <begin position="5"/>
        <end position="75"/>
    </location>
</feature>
<feature type="domain" description="C2H2-type" evidence="13">
    <location>
        <begin position="333"/>
        <end position="360"/>
    </location>
</feature>
<dbReference type="Pfam" id="PF13912">
    <property type="entry name" value="zf-C2H2_6"/>
    <property type="match status" value="1"/>
</dbReference>
<feature type="binding site" evidence="11">
    <location>
        <position position="7"/>
    </location>
    <ligand>
        <name>Zn(2+)</name>
        <dbReference type="ChEBI" id="CHEBI:29105"/>
    </ligand>
</feature>
<dbReference type="GO" id="GO:0000981">
    <property type="term" value="F:DNA-binding transcription factor activity, RNA polymerase II-specific"/>
    <property type="evidence" value="ECO:0007669"/>
    <property type="project" value="TreeGrafter"/>
</dbReference>
<dbReference type="RefSeq" id="XP_037873961.1">
    <property type="nucleotide sequence ID" value="XM_038018033.2"/>
</dbReference>
<evidence type="ECO:0000256" key="8">
    <source>
        <dbReference type="ARBA" id="ARBA00023163"/>
    </source>
</evidence>
<reference evidence="15" key="2">
    <citation type="submission" date="2022-06" db="UniProtKB">
        <authorList>
            <consortium name="EnsemblMetazoa"/>
        </authorList>
    </citation>
    <scope>IDENTIFICATION</scope>
    <source>
        <strain evidence="15">p50T (Dazao)</strain>
    </source>
</reference>
<sequence>MSDLKVCRICLNIDVKMYEWEKHQLKDYYEQIMSTKLKKNDTLPRFFCYECAALLHKFYKFKNKCENGLNELKRLLGSGGVTLQKVAKIDRATQNLDTTIGVTMITNRVKTYFERHRRILKRKSRNPSITSISLEMVNIPDDDQAESIKNDDDHNEINEQSDIVTCEQESAHKMDILIDDDDKLENITEDCTASDNNVEINTTDMQFEEVIKEMKLPKLYKKSKSKKKRKKIELKAIERKKRELNEKNWQRFYLTEEDAVNEFQSRAQDPKYISAVYKCTFCLKGFSKEDMMKRHNKLRHSESNGSIECRFCRIRFKWKSLLRRHIREHYNKYKCLRCDLIFSRETSAQHHDQFHNGVTRTCEYCNETFKHLSTYYTHLRKHRSKHLCALCGESFVSEFGLYMHRRVKHVMDAERQDDDSMEETTYCERCDIKFESRRAYEEHLIHSAMHSISGESPAPMNLKGGTVVRRAPRKQTPCTICNKNFSTLVAYMKHHQAEHPGQPAPAAARAPPSADPHQRHICEICGALLAPNSMYSHVNTHTREKQYTCATCGMQFNAKGTLQRHYLTHTGEKPVECSLCDKRFTQVASMKLHYRTIHLKQPYPKRNRKKKSEDSDETALIAEYYQNKEAADDLPLERWRTMRL</sequence>
<keyword evidence="8" id="KW-0804">Transcription</keyword>
<feature type="domain" description="C2H2-type" evidence="13">
    <location>
        <begin position="277"/>
        <end position="305"/>
    </location>
</feature>
<organism evidence="15 16">
    <name type="scientific">Bombyx mori</name>
    <name type="common">Silk moth</name>
    <dbReference type="NCBI Taxonomy" id="7091"/>
    <lineage>
        <taxon>Eukaryota</taxon>
        <taxon>Metazoa</taxon>
        <taxon>Ecdysozoa</taxon>
        <taxon>Arthropoda</taxon>
        <taxon>Hexapoda</taxon>
        <taxon>Insecta</taxon>
        <taxon>Pterygota</taxon>
        <taxon>Neoptera</taxon>
        <taxon>Endopterygota</taxon>
        <taxon>Lepidoptera</taxon>
        <taxon>Glossata</taxon>
        <taxon>Ditrysia</taxon>
        <taxon>Bombycoidea</taxon>
        <taxon>Bombycidae</taxon>
        <taxon>Bombycinae</taxon>
        <taxon>Bombyx</taxon>
    </lineage>
</organism>
<feature type="domain" description="C2H2-type" evidence="13">
    <location>
        <begin position="386"/>
        <end position="414"/>
    </location>
</feature>
<evidence type="ECO:0000259" key="13">
    <source>
        <dbReference type="PROSITE" id="PS50157"/>
    </source>
</evidence>
<proteinExistence type="predicted"/>
<evidence type="ECO:0000256" key="2">
    <source>
        <dbReference type="ARBA" id="ARBA00022723"/>
    </source>
</evidence>
<evidence type="ECO:0000256" key="12">
    <source>
        <dbReference type="SAM" id="Coils"/>
    </source>
</evidence>
<feature type="domain" description="C2H2-type" evidence="13">
    <location>
        <begin position="547"/>
        <end position="574"/>
    </location>
</feature>
<feature type="domain" description="C2H2-type" evidence="13">
    <location>
        <begin position="575"/>
        <end position="603"/>
    </location>
</feature>
<keyword evidence="5 11" id="KW-0862">Zinc</keyword>
<name>A0A8R2R112_BOMMO</name>
<dbReference type="Gene3D" id="3.30.160.60">
    <property type="entry name" value="Classic Zinc Finger"/>
    <property type="match status" value="5"/>
</dbReference>
<evidence type="ECO:0000256" key="5">
    <source>
        <dbReference type="ARBA" id="ARBA00022833"/>
    </source>
</evidence>
<dbReference type="SUPFAM" id="SSF57716">
    <property type="entry name" value="Glucocorticoid receptor-like (DNA-binding domain)"/>
    <property type="match status" value="1"/>
</dbReference>
<feature type="binding site" evidence="11">
    <location>
        <position position="48"/>
    </location>
    <ligand>
        <name>Zn(2+)</name>
        <dbReference type="ChEBI" id="CHEBI:29105"/>
    </ligand>
</feature>
<evidence type="ECO:0000256" key="11">
    <source>
        <dbReference type="PROSITE-ProRule" id="PRU01263"/>
    </source>
</evidence>
<keyword evidence="2 11" id="KW-0479">Metal-binding</keyword>
<feature type="coiled-coil region" evidence="12">
    <location>
        <begin position="220"/>
        <end position="247"/>
    </location>
</feature>
<evidence type="ECO:0000256" key="9">
    <source>
        <dbReference type="ARBA" id="ARBA00023242"/>
    </source>
</evidence>
<evidence type="ECO:0000256" key="1">
    <source>
        <dbReference type="ARBA" id="ARBA00004123"/>
    </source>
</evidence>
<evidence type="ECO:0000256" key="3">
    <source>
        <dbReference type="ARBA" id="ARBA00022737"/>
    </source>
</evidence>
<keyword evidence="7" id="KW-0238">DNA-binding</keyword>
<evidence type="ECO:0000259" key="14">
    <source>
        <dbReference type="PROSITE" id="PS51915"/>
    </source>
</evidence>
<dbReference type="Pfam" id="PF07776">
    <property type="entry name" value="zf-AD"/>
    <property type="match status" value="1"/>
</dbReference>
<dbReference type="AlphaFoldDB" id="A0A8R2R112"/>
<dbReference type="InterPro" id="IPR036236">
    <property type="entry name" value="Znf_C2H2_sf"/>
</dbReference>
<reference evidence="16" key="1">
    <citation type="journal article" date="2008" name="Insect Biochem. Mol. Biol.">
        <title>The genome of a lepidopteran model insect, the silkworm Bombyx mori.</title>
        <authorList>
            <consortium name="International Silkworm Genome Consortium"/>
        </authorList>
    </citation>
    <scope>NUCLEOTIDE SEQUENCE [LARGE SCALE GENOMIC DNA]</scope>
    <source>
        <strain evidence="16">p50T</strain>
    </source>
</reference>
<dbReference type="SUPFAM" id="SSF57667">
    <property type="entry name" value="beta-beta-alpha zinc fingers"/>
    <property type="match status" value="3"/>
</dbReference>
<dbReference type="KEGG" id="bmor:101742046"/>
<dbReference type="FunFam" id="3.30.160.60:FF:000100">
    <property type="entry name" value="Zinc finger 45-like"/>
    <property type="match status" value="1"/>
</dbReference>
<evidence type="ECO:0000256" key="7">
    <source>
        <dbReference type="ARBA" id="ARBA00023125"/>
    </source>
</evidence>
<feature type="domain" description="C2H2-type" evidence="13">
    <location>
        <begin position="360"/>
        <end position="387"/>
    </location>
</feature>
<evidence type="ECO:0000313" key="15">
    <source>
        <dbReference type="EnsemblMetazoa" id="XP_037873961.1"/>
    </source>
</evidence>
<dbReference type="PROSITE" id="PS00028">
    <property type="entry name" value="ZINC_FINGER_C2H2_1"/>
    <property type="match status" value="8"/>
</dbReference>
<feature type="binding site" evidence="11">
    <location>
        <position position="10"/>
    </location>
    <ligand>
        <name>Zn(2+)</name>
        <dbReference type="ChEBI" id="CHEBI:29105"/>
    </ligand>
</feature>
<evidence type="ECO:0000256" key="6">
    <source>
        <dbReference type="ARBA" id="ARBA00023015"/>
    </source>
</evidence>
<feature type="domain" description="C2H2-type" evidence="13">
    <location>
        <begin position="476"/>
        <end position="504"/>
    </location>
</feature>
<feature type="domain" description="C2H2-type" evidence="13">
    <location>
        <begin position="307"/>
        <end position="334"/>
    </location>
</feature>
<dbReference type="PANTHER" id="PTHR24384">
    <property type="entry name" value="FINGER PUTATIVE TRANSCRIPTION FACTOR FAMILY-RELATED"/>
    <property type="match status" value="1"/>
</dbReference>
<dbReference type="Proteomes" id="UP000005204">
    <property type="component" value="Unassembled WGS sequence"/>
</dbReference>
<dbReference type="PROSITE" id="PS51915">
    <property type="entry name" value="ZAD"/>
    <property type="match status" value="1"/>
</dbReference>
<dbReference type="PANTHER" id="PTHR24384:SF189">
    <property type="entry name" value="C2H2-TYPE DOMAIN-CONTAINING PROTEIN-RELATED"/>
    <property type="match status" value="1"/>
</dbReference>
<keyword evidence="3" id="KW-0677">Repeat</keyword>
<dbReference type="GO" id="GO:0005634">
    <property type="term" value="C:nucleus"/>
    <property type="evidence" value="ECO:0007669"/>
    <property type="project" value="UniProtKB-SubCell"/>
</dbReference>
<dbReference type="InterPro" id="IPR013087">
    <property type="entry name" value="Znf_C2H2_type"/>
</dbReference>
<protein>
    <submittedName>
        <fullName evidence="15">Uncharacterized protein</fullName>
    </submittedName>
</protein>
<dbReference type="SMART" id="SM00355">
    <property type="entry name" value="ZnF_C2H2"/>
    <property type="match status" value="10"/>
</dbReference>